<keyword evidence="4" id="KW-1003">Cell membrane</keyword>
<feature type="transmembrane region" description="Helical" evidence="9">
    <location>
        <begin position="82"/>
        <end position="102"/>
    </location>
</feature>
<evidence type="ECO:0000256" key="2">
    <source>
        <dbReference type="ARBA" id="ARBA00008537"/>
    </source>
</evidence>
<keyword evidence="6 9" id="KW-1133">Transmembrane helix</keyword>
<feature type="transmembrane region" description="Helical" evidence="9">
    <location>
        <begin position="256"/>
        <end position="276"/>
    </location>
</feature>
<dbReference type="InterPro" id="IPR011701">
    <property type="entry name" value="MFS"/>
</dbReference>
<feature type="transmembrane region" description="Helical" evidence="9">
    <location>
        <begin position="296"/>
        <end position="322"/>
    </location>
</feature>
<comment type="similarity">
    <text evidence="2">Belongs to the major facilitator superfamily. EmrB family.</text>
</comment>
<dbReference type="GO" id="GO:0022857">
    <property type="term" value="F:transmembrane transporter activity"/>
    <property type="evidence" value="ECO:0007669"/>
    <property type="project" value="InterPro"/>
</dbReference>
<feature type="region of interest" description="Disordered" evidence="8">
    <location>
        <begin position="1"/>
        <end position="32"/>
    </location>
</feature>
<evidence type="ECO:0000256" key="7">
    <source>
        <dbReference type="ARBA" id="ARBA00023136"/>
    </source>
</evidence>
<evidence type="ECO:0000256" key="9">
    <source>
        <dbReference type="SAM" id="Phobius"/>
    </source>
</evidence>
<dbReference type="Gene3D" id="1.20.1250.20">
    <property type="entry name" value="MFS general substrate transporter like domains"/>
    <property type="match status" value="1"/>
</dbReference>
<dbReference type="Proteomes" id="UP000579647">
    <property type="component" value="Unassembled WGS sequence"/>
</dbReference>
<feature type="transmembrane region" description="Helical" evidence="9">
    <location>
        <begin position="328"/>
        <end position="350"/>
    </location>
</feature>
<feature type="compositionally biased region" description="Pro residues" evidence="8">
    <location>
        <begin position="15"/>
        <end position="25"/>
    </location>
</feature>
<dbReference type="RefSeq" id="WP_184370202.1">
    <property type="nucleotide sequence ID" value="NZ_BAAAKM010000070.1"/>
</dbReference>
<dbReference type="InterPro" id="IPR036259">
    <property type="entry name" value="MFS_trans_sf"/>
</dbReference>
<feature type="transmembrane region" description="Helical" evidence="9">
    <location>
        <begin position="169"/>
        <end position="190"/>
    </location>
</feature>
<evidence type="ECO:0000256" key="6">
    <source>
        <dbReference type="ARBA" id="ARBA00022989"/>
    </source>
</evidence>
<gene>
    <name evidence="11" type="ORF">HNR07_006533</name>
</gene>
<feature type="transmembrane region" description="Helical" evidence="9">
    <location>
        <begin position="109"/>
        <end position="129"/>
    </location>
</feature>
<accession>A0A840WV25</accession>
<protein>
    <submittedName>
        <fullName evidence="11">EmrB/QacA subfamily drug resistance transporter</fullName>
    </submittedName>
</protein>
<feature type="transmembrane region" description="Helical" evidence="9">
    <location>
        <begin position="464"/>
        <end position="482"/>
    </location>
</feature>
<feature type="transmembrane region" description="Helical" evidence="9">
    <location>
        <begin position="135"/>
        <end position="157"/>
    </location>
</feature>
<evidence type="ECO:0000313" key="11">
    <source>
        <dbReference type="EMBL" id="MBB5495396.1"/>
    </source>
</evidence>
<keyword evidence="3" id="KW-0813">Transport</keyword>
<organism evidence="11 12">
    <name type="scientific">Nocardiopsis metallicus</name>
    <dbReference type="NCBI Taxonomy" id="179819"/>
    <lineage>
        <taxon>Bacteria</taxon>
        <taxon>Bacillati</taxon>
        <taxon>Actinomycetota</taxon>
        <taxon>Actinomycetes</taxon>
        <taxon>Streptosporangiales</taxon>
        <taxon>Nocardiopsidaceae</taxon>
        <taxon>Nocardiopsis</taxon>
    </lineage>
</organism>
<evidence type="ECO:0000259" key="10">
    <source>
        <dbReference type="PROSITE" id="PS50850"/>
    </source>
</evidence>
<dbReference type="EMBL" id="JACHDO010000001">
    <property type="protein sequence ID" value="MBB5495396.1"/>
    <property type="molecule type" value="Genomic_DNA"/>
</dbReference>
<evidence type="ECO:0000313" key="12">
    <source>
        <dbReference type="Proteomes" id="UP000579647"/>
    </source>
</evidence>
<dbReference type="InterPro" id="IPR020846">
    <property type="entry name" value="MFS_dom"/>
</dbReference>
<comment type="caution">
    <text evidence="11">The sequence shown here is derived from an EMBL/GenBank/DDBJ whole genome shotgun (WGS) entry which is preliminary data.</text>
</comment>
<feature type="compositionally biased region" description="Polar residues" evidence="8">
    <location>
        <begin position="1"/>
        <end position="10"/>
    </location>
</feature>
<feature type="transmembrane region" description="Helical" evidence="9">
    <location>
        <begin position="434"/>
        <end position="452"/>
    </location>
</feature>
<comment type="subcellular location">
    <subcellularLocation>
        <location evidence="1">Cell membrane</location>
        <topology evidence="1">Multi-pass membrane protein</topology>
    </subcellularLocation>
</comment>
<feature type="domain" description="Major facilitator superfamily (MFS) profile" evidence="10">
    <location>
        <begin position="44"/>
        <end position="487"/>
    </location>
</feature>
<dbReference type="Gene3D" id="1.20.1720.10">
    <property type="entry name" value="Multidrug resistance protein D"/>
    <property type="match status" value="1"/>
</dbReference>
<feature type="transmembrane region" description="Helical" evidence="9">
    <location>
        <begin position="362"/>
        <end position="382"/>
    </location>
</feature>
<evidence type="ECO:0000256" key="8">
    <source>
        <dbReference type="SAM" id="MobiDB-lite"/>
    </source>
</evidence>
<evidence type="ECO:0000256" key="1">
    <source>
        <dbReference type="ARBA" id="ARBA00004651"/>
    </source>
</evidence>
<dbReference type="InterPro" id="IPR004638">
    <property type="entry name" value="EmrB-like"/>
</dbReference>
<evidence type="ECO:0000256" key="5">
    <source>
        <dbReference type="ARBA" id="ARBA00022692"/>
    </source>
</evidence>
<reference evidence="11 12" key="1">
    <citation type="submission" date="2020-08" db="EMBL/GenBank/DDBJ databases">
        <title>Sequencing the genomes of 1000 actinobacteria strains.</title>
        <authorList>
            <person name="Klenk H.-P."/>
        </authorList>
    </citation>
    <scope>NUCLEOTIDE SEQUENCE [LARGE SCALE GENOMIC DNA]</scope>
    <source>
        <strain evidence="11 12">DSM 44598</strain>
    </source>
</reference>
<evidence type="ECO:0000256" key="4">
    <source>
        <dbReference type="ARBA" id="ARBA00022475"/>
    </source>
</evidence>
<dbReference type="NCBIfam" id="TIGR00711">
    <property type="entry name" value="efflux_EmrB"/>
    <property type="match status" value="1"/>
</dbReference>
<dbReference type="PRINTS" id="PR01036">
    <property type="entry name" value="TCRTETB"/>
</dbReference>
<dbReference type="PROSITE" id="PS50850">
    <property type="entry name" value="MFS"/>
    <property type="match status" value="1"/>
</dbReference>
<dbReference type="AlphaFoldDB" id="A0A840WV25"/>
<dbReference type="PANTHER" id="PTHR42718">
    <property type="entry name" value="MAJOR FACILITATOR SUPERFAMILY MULTIDRUG TRANSPORTER MFSC"/>
    <property type="match status" value="1"/>
</dbReference>
<dbReference type="CDD" id="cd17503">
    <property type="entry name" value="MFS_LmrB_MDR_like"/>
    <property type="match status" value="1"/>
</dbReference>
<dbReference type="Pfam" id="PF07690">
    <property type="entry name" value="MFS_1"/>
    <property type="match status" value="1"/>
</dbReference>
<name>A0A840WV25_9ACTN</name>
<feature type="transmembrane region" description="Helical" evidence="9">
    <location>
        <begin position="41"/>
        <end position="62"/>
    </location>
</feature>
<dbReference type="SUPFAM" id="SSF103473">
    <property type="entry name" value="MFS general substrate transporter"/>
    <property type="match status" value="1"/>
</dbReference>
<dbReference type="GO" id="GO:0005886">
    <property type="term" value="C:plasma membrane"/>
    <property type="evidence" value="ECO:0007669"/>
    <property type="project" value="UniProtKB-SubCell"/>
</dbReference>
<keyword evidence="7 9" id="KW-0472">Membrane</keyword>
<feature type="transmembrane region" description="Helical" evidence="9">
    <location>
        <begin position="388"/>
        <end position="413"/>
    </location>
</feature>
<keyword evidence="5 9" id="KW-0812">Transmembrane</keyword>
<proteinExistence type="inferred from homology"/>
<sequence>MAKQDPTSPSATPRPLEPALPPAPATVPAQNPAPHKLDGPLLKLAAVLLVGAMAALLDTTIVNVAVDHLSRSLDAPVSTAQWVASAYLLSTASVIPVTGWAIDRFGQRATWMTALALFGAGSLLCTAAWSIESLIAFRVVTGLGSGMVLPLVMTILVQAAGPQRLGRAIGLISVPIQLAPALGPVLGGMVLDTLGWRWIFVVSVPMILLAMALAVRGVPKGDPRATERLDVVGLLLLSPGIATLLYGLSVLGDSPYALVFAAAGLLLIIGFVVHALRERPRGPAPVIDLRLFRELLFRLGALLMFVFGICIWAGMFLLPLFFQQIQGTSAMTAGLLMAPMAAGVALVNLFMGSVTDRVGPRYLVVVGLLVGAAATAPFAFAGPDTSPALLAGAMFVRGLGLGAAMVPMLATAYRRLPSDQVPRASSALNVTQRLGAAIGTAALALLLSSLLAGNAQPETAFQATFWWMTGLTAAAVVPAMFLPSTRPDLD</sequence>
<evidence type="ECO:0000256" key="3">
    <source>
        <dbReference type="ARBA" id="ARBA00022448"/>
    </source>
</evidence>
<feature type="transmembrane region" description="Helical" evidence="9">
    <location>
        <begin position="231"/>
        <end position="250"/>
    </location>
</feature>
<feature type="transmembrane region" description="Helical" evidence="9">
    <location>
        <begin position="196"/>
        <end position="219"/>
    </location>
</feature>
<dbReference type="PANTHER" id="PTHR42718:SF9">
    <property type="entry name" value="MAJOR FACILITATOR SUPERFAMILY MULTIDRUG TRANSPORTER MFSC"/>
    <property type="match status" value="1"/>
</dbReference>
<keyword evidence="12" id="KW-1185">Reference proteome</keyword>